<feature type="compositionally biased region" description="Low complexity" evidence="1">
    <location>
        <begin position="349"/>
        <end position="363"/>
    </location>
</feature>
<dbReference type="PANTHER" id="PTHR23216:SF1">
    <property type="entry name" value="NUCLEOLAR AND COILED-BODY PHOSPHOPROTEIN 1"/>
    <property type="match status" value="1"/>
</dbReference>
<comment type="caution">
    <text evidence="2">The sequence shown here is derived from an EMBL/GenBank/DDBJ whole genome shotgun (WGS) entry which is preliminary data.</text>
</comment>
<dbReference type="Proteomes" id="UP000521943">
    <property type="component" value="Unassembled WGS sequence"/>
</dbReference>
<feature type="compositionally biased region" description="Basic and acidic residues" evidence="1">
    <location>
        <begin position="125"/>
        <end position="137"/>
    </location>
</feature>
<protein>
    <recommendedName>
        <fullName evidence="4">J domain-containing protein</fullName>
    </recommendedName>
</protein>
<dbReference type="InterPro" id="IPR039191">
    <property type="entry name" value="Nopp140-like"/>
</dbReference>
<feature type="compositionally biased region" description="Acidic residues" evidence="1">
    <location>
        <begin position="319"/>
        <end position="332"/>
    </location>
</feature>
<evidence type="ECO:0000313" key="3">
    <source>
        <dbReference type="Proteomes" id="UP000521943"/>
    </source>
</evidence>
<feature type="region of interest" description="Disordered" evidence="1">
    <location>
        <begin position="688"/>
        <end position="836"/>
    </location>
</feature>
<feature type="compositionally biased region" description="Basic and acidic residues" evidence="1">
    <location>
        <begin position="65"/>
        <end position="75"/>
    </location>
</feature>
<gene>
    <name evidence="2" type="ORF">DFP72DRAFT_1063583</name>
</gene>
<evidence type="ECO:0008006" key="4">
    <source>
        <dbReference type="Google" id="ProtNLM"/>
    </source>
</evidence>
<evidence type="ECO:0000256" key="1">
    <source>
        <dbReference type="SAM" id="MobiDB-lite"/>
    </source>
</evidence>
<dbReference type="PANTHER" id="PTHR23216">
    <property type="entry name" value="NUCLEOLAR AND COILED-BODY PHOSPHOPROTEIN 1"/>
    <property type="match status" value="1"/>
</dbReference>
<dbReference type="AlphaFoldDB" id="A0A8H6MC98"/>
<dbReference type="EMBL" id="JACGCI010000014">
    <property type="protein sequence ID" value="KAF6759846.1"/>
    <property type="molecule type" value="Genomic_DNA"/>
</dbReference>
<proteinExistence type="predicted"/>
<feature type="compositionally biased region" description="Polar residues" evidence="1">
    <location>
        <begin position="47"/>
        <end position="64"/>
    </location>
</feature>
<feature type="region of interest" description="Disordered" evidence="1">
    <location>
        <begin position="47"/>
        <end position="151"/>
    </location>
</feature>
<name>A0A8H6MC98_9AGAR</name>
<sequence>MSSDWGRCLNPNCMFGCGMFVSADLFSEEIIPRQKCFCGCYGMQHTAPGSAQASNPKASKVTDSSSRDLEEEKKHVPLKSVNEAARMAKERIQKKEREDARHEAAFDTSSKSGFASGKRKKKSSKKETKKADKKADSPRPPSASAKREATVAKRTPAVPKLLAEEKLYFRIVLVHDTRAVHHESILFLQPTPTMLRIYQVYGYMVTLQLLATMSPFEIYWAISGAFIGTKFIGADRSKLRDFNLLIRMKQKKGQKEYLTPLETRVGGELSYSDIASSRLPYHRGGLTRTEFKNIVYISLNKENSNIDVPGLKFARSPDSDEDDEDESDEEEDSKSARRKTRSKGKKKSPAPWDSDSDSGSGSEPDSHSNDDDDDENNSDNEDNQHARKRRRNVSPEPDAEDAHHTEEYVPGVPPLHMSSFVTAHRFAVNIVGVSGNSWWPPSTSYPYTRPLRLLDTVVTPAVLALQGSVTLANLEVVHDSLTVLFSSLTGIIELSKDTTDEEGFKRDFRLGPHGLSPIINSMNDLYSLLEDSVENVLGGEECNKLVDTMEPTATAIISLVLAFRDRTKRHLYDPPGFRELRSAMNTHIAYFGEATEDEALLILSLSVDTASISDFKTALMADFLSLDDASKIGSSVLLTGRYGITGMIEQVIDPLLDDLPLSHHMYDALFALLQPFCATLAHKISNYKKSHGKRPANARSGSVKPEHHQEEGGPDDGSDSARKYNTRQGGIGGNTGTSGSGNSTHDPMFVASDSESDSERPCGSPRKFDRRSSSGTGSYPSMDAKYKKENPQGGASASAQGFPPSADSSSNARPKTKPRPRPVPPKPKKEPPAKIPKRTVPFDLKVESVSQIIAELDAIARKVSIPTLLRTIGTYLVHPNPTKRRSWSFFEDSTSARTWRKMQLVYHPDKNVRGEIDERTLELFIAVVKLVNSHIM</sequence>
<feature type="compositionally biased region" description="Gly residues" evidence="1">
    <location>
        <begin position="729"/>
        <end position="739"/>
    </location>
</feature>
<dbReference type="GO" id="GO:0005730">
    <property type="term" value="C:nucleolus"/>
    <property type="evidence" value="ECO:0007669"/>
    <property type="project" value="InterPro"/>
</dbReference>
<evidence type="ECO:0000313" key="2">
    <source>
        <dbReference type="EMBL" id="KAF6759846.1"/>
    </source>
</evidence>
<feature type="region of interest" description="Disordered" evidence="1">
    <location>
        <begin position="307"/>
        <end position="410"/>
    </location>
</feature>
<feature type="compositionally biased region" description="Acidic residues" evidence="1">
    <location>
        <begin position="370"/>
        <end position="381"/>
    </location>
</feature>
<feature type="compositionally biased region" description="Basic and acidic residues" evidence="1">
    <location>
        <begin position="86"/>
        <end position="105"/>
    </location>
</feature>
<keyword evidence="3" id="KW-1185">Reference proteome</keyword>
<dbReference type="OrthoDB" id="2997629at2759"/>
<feature type="compositionally biased region" description="Basic residues" evidence="1">
    <location>
        <begin position="336"/>
        <end position="348"/>
    </location>
</feature>
<accession>A0A8H6MC98</accession>
<reference evidence="2 3" key="1">
    <citation type="submission" date="2020-07" db="EMBL/GenBank/DDBJ databases">
        <title>Comparative genomics of pyrophilous fungi reveals a link between fire events and developmental genes.</title>
        <authorList>
            <consortium name="DOE Joint Genome Institute"/>
            <person name="Steindorff A.S."/>
            <person name="Carver A."/>
            <person name="Calhoun S."/>
            <person name="Stillman K."/>
            <person name="Liu H."/>
            <person name="Lipzen A."/>
            <person name="Pangilinan J."/>
            <person name="Labutti K."/>
            <person name="Bruns T.D."/>
            <person name="Grigoriev I.V."/>
        </authorList>
    </citation>
    <scope>NUCLEOTIDE SEQUENCE [LARGE SCALE GENOMIC DNA]</scope>
    <source>
        <strain evidence="2 3">CBS 144469</strain>
    </source>
</reference>
<organism evidence="2 3">
    <name type="scientific">Ephemerocybe angulata</name>
    <dbReference type="NCBI Taxonomy" id="980116"/>
    <lineage>
        <taxon>Eukaryota</taxon>
        <taxon>Fungi</taxon>
        <taxon>Dikarya</taxon>
        <taxon>Basidiomycota</taxon>
        <taxon>Agaricomycotina</taxon>
        <taxon>Agaricomycetes</taxon>
        <taxon>Agaricomycetidae</taxon>
        <taxon>Agaricales</taxon>
        <taxon>Agaricineae</taxon>
        <taxon>Psathyrellaceae</taxon>
        <taxon>Ephemerocybe</taxon>
    </lineage>
</organism>